<gene>
    <name evidence="1" type="ORF">FFV09_17490</name>
</gene>
<dbReference type="EMBL" id="CP041217">
    <property type="protein sequence ID" value="QDH22476.1"/>
    <property type="molecule type" value="Genomic_DNA"/>
</dbReference>
<evidence type="ECO:0008006" key="3">
    <source>
        <dbReference type="Google" id="ProtNLM"/>
    </source>
</evidence>
<dbReference type="AlphaFoldDB" id="A0A4Y6V1E1"/>
<name>A0A4Y6V1E1_SACBS</name>
<dbReference type="Proteomes" id="UP000316968">
    <property type="component" value="Chromosome"/>
</dbReference>
<organism evidence="1 2">
    <name type="scientific">Saccharibacillus brassicae</name>
    <dbReference type="NCBI Taxonomy" id="2583377"/>
    <lineage>
        <taxon>Bacteria</taxon>
        <taxon>Bacillati</taxon>
        <taxon>Bacillota</taxon>
        <taxon>Bacilli</taxon>
        <taxon>Bacillales</taxon>
        <taxon>Paenibacillaceae</taxon>
        <taxon>Saccharibacillus</taxon>
    </lineage>
</organism>
<reference evidence="1 2" key="1">
    <citation type="submission" date="2019-06" db="EMBL/GenBank/DDBJ databases">
        <title>Saccharibacillus brassicae sp. nov., an endophytic bacterium isolated from Chinese cabbage seeds (Brassica pekinensis).</title>
        <authorList>
            <person name="Jiang L."/>
            <person name="Lee J."/>
            <person name="Kim S.W."/>
        </authorList>
    </citation>
    <scope>NUCLEOTIDE SEQUENCE [LARGE SCALE GENOMIC DNA]</scope>
    <source>
        <strain evidence="2">KCTC 43072 / ATSA2</strain>
    </source>
</reference>
<dbReference type="OrthoDB" id="2381339at2"/>
<dbReference type="KEGG" id="saca:FFV09_17490"/>
<dbReference type="RefSeq" id="WP_141449018.1">
    <property type="nucleotide sequence ID" value="NZ_CBCSAZ010000003.1"/>
</dbReference>
<accession>A0A4Y6V1E1</accession>
<sequence length="140" mass="16161">MSFCCGASMIGTKGTLTHYRTQVHNVPLLHCPVCQRIEVHYKVESEYEILAEYAHGDGESEIDFQDYILEDDAEIFANCVSLESEDKMETVRNQIDLSLDLLGFAKQTEDKRWQLDLKRRLAVMSQKLEKLQHHNSKGRT</sequence>
<protein>
    <recommendedName>
        <fullName evidence="3">YgiT-type zinc finger protein</fullName>
    </recommendedName>
</protein>
<evidence type="ECO:0000313" key="2">
    <source>
        <dbReference type="Proteomes" id="UP000316968"/>
    </source>
</evidence>
<keyword evidence="2" id="KW-1185">Reference proteome</keyword>
<evidence type="ECO:0000313" key="1">
    <source>
        <dbReference type="EMBL" id="QDH22476.1"/>
    </source>
</evidence>
<proteinExistence type="predicted"/>